<dbReference type="SUPFAM" id="SSF56112">
    <property type="entry name" value="Protein kinase-like (PK-like)"/>
    <property type="match status" value="1"/>
</dbReference>
<feature type="binding site" evidence="10">
    <location>
        <position position="130"/>
    </location>
    <ligand>
        <name>ATP</name>
        <dbReference type="ChEBI" id="CHEBI:30616"/>
    </ligand>
</feature>
<dbReference type="FunFam" id="1.10.510.10:FF:000571">
    <property type="entry name" value="Maternal embryonic leucine zipper kinase"/>
    <property type="match status" value="1"/>
</dbReference>
<evidence type="ECO:0000313" key="14">
    <source>
        <dbReference type="Proteomes" id="UP000887566"/>
    </source>
</evidence>
<dbReference type="InterPro" id="IPR011009">
    <property type="entry name" value="Kinase-like_dom_sf"/>
</dbReference>
<dbReference type="WBParaSite" id="PSAMB.scaffold2260size24268.g17104.t2">
    <property type="protein sequence ID" value="PSAMB.scaffold2260size24268.g17104.t2"/>
    <property type="gene ID" value="PSAMB.scaffold2260size24268.g17104"/>
</dbReference>
<evidence type="ECO:0000256" key="3">
    <source>
        <dbReference type="ARBA" id="ARBA00022527"/>
    </source>
</evidence>
<accession>A0A914VQZ6</accession>
<feature type="domain" description="Protein kinase" evidence="13">
    <location>
        <begin position="101"/>
        <end position="373"/>
    </location>
</feature>
<dbReference type="PROSITE" id="PS00108">
    <property type="entry name" value="PROTEIN_KINASE_ST"/>
    <property type="match status" value="1"/>
</dbReference>
<dbReference type="InterPro" id="IPR000719">
    <property type="entry name" value="Prot_kinase_dom"/>
</dbReference>
<evidence type="ECO:0000256" key="7">
    <source>
        <dbReference type="ARBA" id="ARBA00022840"/>
    </source>
</evidence>
<comment type="catalytic activity">
    <reaction evidence="8">
        <text>L-threonyl-[protein] + ATP = O-phospho-L-threonyl-[protein] + ADP + H(+)</text>
        <dbReference type="Rhea" id="RHEA:46608"/>
        <dbReference type="Rhea" id="RHEA-COMP:11060"/>
        <dbReference type="Rhea" id="RHEA-COMP:11605"/>
        <dbReference type="ChEBI" id="CHEBI:15378"/>
        <dbReference type="ChEBI" id="CHEBI:30013"/>
        <dbReference type="ChEBI" id="CHEBI:30616"/>
        <dbReference type="ChEBI" id="CHEBI:61977"/>
        <dbReference type="ChEBI" id="CHEBI:456216"/>
        <dbReference type="EC" id="2.7.11.1"/>
    </reaction>
</comment>
<keyword evidence="6" id="KW-0418">Kinase</keyword>
<keyword evidence="7 10" id="KW-0067">ATP-binding</keyword>
<evidence type="ECO:0000256" key="1">
    <source>
        <dbReference type="ARBA" id="ARBA00001946"/>
    </source>
</evidence>
<evidence type="ECO:0000256" key="12">
    <source>
        <dbReference type="SAM" id="MobiDB-lite"/>
    </source>
</evidence>
<evidence type="ECO:0000256" key="4">
    <source>
        <dbReference type="ARBA" id="ARBA00022679"/>
    </source>
</evidence>
<evidence type="ECO:0000256" key="9">
    <source>
        <dbReference type="ARBA" id="ARBA00048679"/>
    </source>
</evidence>
<evidence type="ECO:0000256" key="5">
    <source>
        <dbReference type="ARBA" id="ARBA00022741"/>
    </source>
</evidence>
<keyword evidence="5 10" id="KW-0547">Nucleotide-binding</keyword>
<dbReference type="GO" id="GO:0035556">
    <property type="term" value="P:intracellular signal transduction"/>
    <property type="evidence" value="ECO:0007669"/>
    <property type="project" value="TreeGrafter"/>
</dbReference>
<dbReference type="FunFam" id="3.30.200.20:FF:000003">
    <property type="entry name" value="Non-specific serine/threonine protein kinase"/>
    <property type="match status" value="1"/>
</dbReference>
<dbReference type="GO" id="GO:0005524">
    <property type="term" value="F:ATP binding"/>
    <property type="evidence" value="ECO:0007669"/>
    <property type="project" value="UniProtKB-UniRule"/>
</dbReference>
<dbReference type="GO" id="GO:0000226">
    <property type="term" value="P:microtubule cytoskeleton organization"/>
    <property type="evidence" value="ECO:0007669"/>
    <property type="project" value="TreeGrafter"/>
</dbReference>
<evidence type="ECO:0000256" key="2">
    <source>
        <dbReference type="ARBA" id="ARBA00012513"/>
    </source>
</evidence>
<dbReference type="PROSITE" id="PS00107">
    <property type="entry name" value="PROTEIN_KINASE_ATP"/>
    <property type="match status" value="1"/>
</dbReference>
<dbReference type="PANTHER" id="PTHR24346">
    <property type="entry name" value="MAP/MICROTUBULE AFFINITY-REGULATING KINASE"/>
    <property type="match status" value="1"/>
</dbReference>
<dbReference type="EC" id="2.7.11.1" evidence="2"/>
<evidence type="ECO:0000256" key="6">
    <source>
        <dbReference type="ARBA" id="ARBA00022777"/>
    </source>
</evidence>
<evidence type="ECO:0000256" key="8">
    <source>
        <dbReference type="ARBA" id="ARBA00047899"/>
    </source>
</evidence>
<feature type="region of interest" description="Disordered" evidence="12">
    <location>
        <begin position="39"/>
        <end position="64"/>
    </location>
</feature>
<dbReference type="Gene3D" id="1.10.510.10">
    <property type="entry name" value="Transferase(Phosphotransferase) domain 1"/>
    <property type="match status" value="1"/>
</dbReference>
<sequence length="486" mass="54947">MWRSLAALVIIEQPPAVKINDEDLISHEKMPFEPATPLEPLVEVRPPPDDISDLDLSRRPSEQASEVGVKEMTIYERTIHMLANDATFQKEIALGKRIGFYRLGKELGAGNFSKVKMGIHVLTKEKVAVKIMEKTKMDQKSQRLLAREIQCMEDMHHPNIIRLFECVETLAKMHLIMEYAGGGELYTYVNEQGRLQESEAKPLFAQIVAALQHMHAKNIVHRDIKAENVIFSSAGWVKIADFGFSCVAAAELHLTTFCGSPPYAAPELFRDKDYRGPLVDIWATGILLHFMVVGQTPFRGETVAELKQQITDGFFTIPDYVTAPCQELIKGMLNMEPEKRITLYEIKELIKGMLNMEPEKRITLYEIKNSVWLEKAKFPQAYLPCSPVPSDEELKTNPVAPKVWAGLQEFGVTSAMLLEAAEKGAKNSIIGTYRIVLYQVQAHDIEKERSRVIDDDKPEVKRNGASLKDFSNLAKLKYRSKMCALL</sequence>
<dbReference type="GO" id="GO:0050321">
    <property type="term" value="F:tau-protein kinase activity"/>
    <property type="evidence" value="ECO:0007669"/>
    <property type="project" value="TreeGrafter"/>
</dbReference>
<evidence type="ECO:0000259" key="13">
    <source>
        <dbReference type="PROSITE" id="PS50011"/>
    </source>
</evidence>
<evidence type="ECO:0000256" key="11">
    <source>
        <dbReference type="RuleBase" id="RU000304"/>
    </source>
</evidence>
<protein>
    <recommendedName>
        <fullName evidence="2">non-specific serine/threonine protein kinase</fullName>
        <ecNumber evidence="2">2.7.11.1</ecNumber>
    </recommendedName>
</protein>
<keyword evidence="14" id="KW-1185">Reference proteome</keyword>
<dbReference type="Proteomes" id="UP000887566">
    <property type="component" value="Unplaced"/>
</dbReference>
<name>A0A914VQZ6_9BILA</name>
<reference evidence="15" key="1">
    <citation type="submission" date="2022-11" db="UniProtKB">
        <authorList>
            <consortium name="WormBaseParasite"/>
        </authorList>
    </citation>
    <scope>IDENTIFICATION</scope>
</reference>
<keyword evidence="4" id="KW-0808">Transferase</keyword>
<dbReference type="SMART" id="SM00220">
    <property type="entry name" value="S_TKc"/>
    <property type="match status" value="1"/>
</dbReference>
<dbReference type="InterPro" id="IPR008271">
    <property type="entry name" value="Ser/Thr_kinase_AS"/>
</dbReference>
<comment type="catalytic activity">
    <reaction evidence="9">
        <text>L-seryl-[protein] + ATP = O-phospho-L-seryl-[protein] + ADP + H(+)</text>
        <dbReference type="Rhea" id="RHEA:17989"/>
        <dbReference type="Rhea" id="RHEA-COMP:9863"/>
        <dbReference type="Rhea" id="RHEA-COMP:11604"/>
        <dbReference type="ChEBI" id="CHEBI:15378"/>
        <dbReference type="ChEBI" id="CHEBI:29999"/>
        <dbReference type="ChEBI" id="CHEBI:30616"/>
        <dbReference type="ChEBI" id="CHEBI:83421"/>
        <dbReference type="ChEBI" id="CHEBI:456216"/>
        <dbReference type="EC" id="2.7.11.1"/>
    </reaction>
</comment>
<organism evidence="14 15">
    <name type="scientific">Plectus sambesii</name>
    <dbReference type="NCBI Taxonomy" id="2011161"/>
    <lineage>
        <taxon>Eukaryota</taxon>
        <taxon>Metazoa</taxon>
        <taxon>Ecdysozoa</taxon>
        <taxon>Nematoda</taxon>
        <taxon>Chromadorea</taxon>
        <taxon>Plectida</taxon>
        <taxon>Plectina</taxon>
        <taxon>Plectoidea</taxon>
        <taxon>Plectidae</taxon>
        <taxon>Plectus</taxon>
    </lineage>
</organism>
<keyword evidence="3 11" id="KW-0723">Serine/threonine-protein kinase</keyword>
<dbReference type="PROSITE" id="PS50011">
    <property type="entry name" value="PROTEIN_KINASE_DOM"/>
    <property type="match status" value="1"/>
</dbReference>
<comment type="similarity">
    <text evidence="11">Belongs to the protein kinase superfamily.</text>
</comment>
<evidence type="ECO:0000313" key="15">
    <source>
        <dbReference type="WBParaSite" id="PSAMB.scaffold2260size24268.g17104.t2"/>
    </source>
</evidence>
<dbReference type="GO" id="GO:0005737">
    <property type="term" value="C:cytoplasm"/>
    <property type="evidence" value="ECO:0007669"/>
    <property type="project" value="TreeGrafter"/>
</dbReference>
<comment type="cofactor">
    <cofactor evidence="1">
        <name>Mg(2+)</name>
        <dbReference type="ChEBI" id="CHEBI:18420"/>
    </cofactor>
</comment>
<dbReference type="InterPro" id="IPR017441">
    <property type="entry name" value="Protein_kinase_ATP_BS"/>
</dbReference>
<proteinExistence type="inferred from homology"/>
<evidence type="ECO:0000256" key="10">
    <source>
        <dbReference type="PROSITE-ProRule" id="PRU10141"/>
    </source>
</evidence>
<dbReference type="AlphaFoldDB" id="A0A914VQZ6"/>
<dbReference type="Pfam" id="PF00069">
    <property type="entry name" value="Pkinase"/>
    <property type="match status" value="1"/>
</dbReference>
<dbReference type="PANTHER" id="PTHR24346:SF49">
    <property type="entry name" value="NIM1 SERINE_THREONINE PROTEIN KINASE"/>
    <property type="match status" value="1"/>
</dbReference>